<protein>
    <submittedName>
        <fullName evidence="2">CCD83 protein</fullName>
    </submittedName>
</protein>
<dbReference type="Proteomes" id="UP000580825">
    <property type="component" value="Unassembled WGS sequence"/>
</dbReference>
<dbReference type="PANTHER" id="PTHR21468:SF1">
    <property type="entry name" value="COILED-COIL DOMAIN-CONTAINING PROTEIN 83"/>
    <property type="match status" value="1"/>
</dbReference>
<feature type="non-terminal residue" evidence="2">
    <location>
        <position position="1"/>
    </location>
</feature>
<evidence type="ECO:0000313" key="3">
    <source>
        <dbReference type="Proteomes" id="UP000580825"/>
    </source>
</evidence>
<organism evidence="2 3">
    <name type="scientific">Scytalopus superciliaris</name>
    <dbReference type="NCBI Taxonomy" id="312124"/>
    <lineage>
        <taxon>Eukaryota</taxon>
        <taxon>Metazoa</taxon>
        <taxon>Chordata</taxon>
        <taxon>Craniata</taxon>
        <taxon>Vertebrata</taxon>
        <taxon>Euteleostomi</taxon>
        <taxon>Archelosauria</taxon>
        <taxon>Archosauria</taxon>
        <taxon>Dinosauria</taxon>
        <taxon>Saurischia</taxon>
        <taxon>Theropoda</taxon>
        <taxon>Coelurosauria</taxon>
        <taxon>Aves</taxon>
        <taxon>Neognathae</taxon>
        <taxon>Neoaves</taxon>
        <taxon>Telluraves</taxon>
        <taxon>Australaves</taxon>
        <taxon>Passeriformes</taxon>
        <taxon>Rhinocryptidae</taxon>
        <taxon>Scytalopus</taxon>
    </lineage>
</organism>
<dbReference type="AlphaFoldDB" id="A0A7L1YA92"/>
<sequence>VVTTDDVEESLKAIFQYARDKEQLFKDLQSQIEETQQRISVKKRERDHWLEYKNVGSKIHTDKITSLEKDIKEVKDKLQRTTEYYRDALNAVKEENESLFEKHMKLLSEQALKSAVRCLDKNCRREIQENEWLKEEVKIYRKEVSDLKASVHLLEEENTSLVAKLIDMKLQKL</sequence>
<gene>
    <name evidence="2" type="primary">Ccdc83</name>
    <name evidence="2" type="ORF">SCYSUP_R10163</name>
</gene>
<feature type="non-terminal residue" evidence="2">
    <location>
        <position position="173"/>
    </location>
</feature>
<evidence type="ECO:0000313" key="2">
    <source>
        <dbReference type="EMBL" id="NXP19586.1"/>
    </source>
</evidence>
<dbReference type="EMBL" id="VXBX01002562">
    <property type="protein sequence ID" value="NXP19586.1"/>
    <property type="molecule type" value="Genomic_DNA"/>
</dbReference>
<evidence type="ECO:0000256" key="1">
    <source>
        <dbReference type="SAM" id="Coils"/>
    </source>
</evidence>
<dbReference type="InterPro" id="IPR026702">
    <property type="entry name" value="CCDC83"/>
</dbReference>
<keyword evidence="3" id="KW-1185">Reference proteome</keyword>
<feature type="coiled-coil region" evidence="1">
    <location>
        <begin position="18"/>
        <end position="157"/>
    </location>
</feature>
<accession>A0A7L1YA92</accession>
<reference evidence="2 3" key="1">
    <citation type="submission" date="2019-09" db="EMBL/GenBank/DDBJ databases">
        <title>Bird 10,000 Genomes (B10K) Project - Family phase.</title>
        <authorList>
            <person name="Zhang G."/>
        </authorList>
    </citation>
    <scope>NUCLEOTIDE SEQUENCE [LARGE SCALE GENOMIC DNA]</scope>
    <source>
        <strain evidence="2">B10K-DU-002-46</strain>
        <tissue evidence="2">Muscle</tissue>
    </source>
</reference>
<name>A0A7L1YA92_9PASS</name>
<dbReference type="PANTHER" id="PTHR21468">
    <property type="entry name" value="HSD9"/>
    <property type="match status" value="1"/>
</dbReference>
<proteinExistence type="predicted"/>
<keyword evidence="1" id="KW-0175">Coiled coil</keyword>
<comment type="caution">
    <text evidence="2">The sequence shown here is derived from an EMBL/GenBank/DDBJ whole genome shotgun (WGS) entry which is preliminary data.</text>
</comment>